<dbReference type="PANTHER" id="PTHR31084:SF3">
    <property type="entry name" value="ALPHA-FUCOSIDASE A"/>
    <property type="match status" value="1"/>
</dbReference>
<name>A0A0H2U2H4_MAGP6</name>
<evidence type="ECO:0000256" key="1">
    <source>
        <dbReference type="SAM" id="MobiDB-lite"/>
    </source>
</evidence>
<dbReference type="Pfam" id="PF14498">
    <property type="entry name" value="Glyco_hyd_65N_2"/>
    <property type="match status" value="1"/>
</dbReference>
<feature type="compositionally biased region" description="Basic residues" evidence="1">
    <location>
        <begin position="173"/>
        <end position="183"/>
    </location>
</feature>
<dbReference type="InterPro" id="IPR027414">
    <property type="entry name" value="GH95_N_dom"/>
</dbReference>
<gene>
    <name evidence="3" type="ORF">MAPG_10398</name>
</gene>
<feature type="region of interest" description="Disordered" evidence="1">
    <location>
        <begin position="162"/>
        <end position="191"/>
    </location>
</feature>
<protein>
    <recommendedName>
        <fullName evidence="2">Glycosyl hydrolase family 95 N-terminal domain-containing protein</fullName>
    </recommendedName>
</protein>
<dbReference type="AlphaFoldDB" id="A0A0H2U2H4"/>
<feature type="non-terminal residue" evidence="3">
    <location>
        <position position="191"/>
    </location>
</feature>
<evidence type="ECO:0000259" key="2">
    <source>
        <dbReference type="Pfam" id="PF14498"/>
    </source>
</evidence>
<accession>A0A0H2U2H4</accession>
<organism evidence="3">
    <name type="scientific">Magnaporthiopsis poae (strain ATCC 64411 / 73-15)</name>
    <name type="common">Kentucky bluegrass fungus</name>
    <name type="synonym">Magnaporthe poae</name>
    <dbReference type="NCBI Taxonomy" id="644358"/>
    <lineage>
        <taxon>Eukaryota</taxon>
        <taxon>Fungi</taxon>
        <taxon>Dikarya</taxon>
        <taxon>Ascomycota</taxon>
        <taxon>Pezizomycotina</taxon>
        <taxon>Sordariomycetes</taxon>
        <taxon>Sordariomycetidae</taxon>
        <taxon>Magnaporthales</taxon>
        <taxon>Magnaporthaceae</taxon>
        <taxon>Magnaporthiopsis</taxon>
    </lineage>
</organism>
<reference evidence="3" key="1">
    <citation type="submission" date="2010-05" db="EMBL/GenBank/DDBJ databases">
        <title>The Genome Sequence of Magnaporthe poae strain ATCC 64411.</title>
        <authorList>
            <consortium name="The Broad Institute Genome Sequencing Platform"/>
            <consortium name="Broad Institute Genome Sequencing Center for Infectious Disease"/>
            <person name="Ma L.-J."/>
            <person name="Dead R."/>
            <person name="Young S."/>
            <person name="Zeng Q."/>
            <person name="Koehrsen M."/>
            <person name="Alvarado L."/>
            <person name="Berlin A."/>
            <person name="Chapman S.B."/>
            <person name="Chen Z."/>
            <person name="Freedman E."/>
            <person name="Gellesch M."/>
            <person name="Goldberg J."/>
            <person name="Griggs A."/>
            <person name="Gujja S."/>
            <person name="Heilman E.R."/>
            <person name="Heiman D."/>
            <person name="Hepburn T."/>
            <person name="Howarth C."/>
            <person name="Jen D."/>
            <person name="Larson L."/>
            <person name="Mehta T."/>
            <person name="Neiman D."/>
            <person name="Pearson M."/>
            <person name="Roberts A."/>
            <person name="Saif S."/>
            <person name="Shea T."/>
            <person name="Shenoy N."/>
            <person name="Sisk P."/>
            <person name="Stolte C."/>
            <person name="Sykes S."/>
            <person name="Walk T."/>
            <person name="White J."/>
            <person name="Yandava C."/>
            <person name="Haas B."/>
            <person name="Nusbaum C."/>
            <person name="Birren B."/>
        </authorList>
    </citation>
    <scope>NUCLEOTIDE SEQUENCE</scope>
    <source>
        <strain evidence="3">ATCC 64411</strain>
    </source>
</reference>
<feature type="domain" description="Glycosyl hydrolase family 95 N-terminal" evidence="2">
    <location>
        <begin position="7"/>
        <end position="168"/>
    </location>
</feature>
<dbReference type="GO" id="GO:0004560">
    <property type="term" value="F:alpha-L-fucosidase activity"/>
    <property type="evidence" value="ECO:0007669"/>
    <property type="project" value="TreeGrafter"/>
</dbReference>
<dbReference type="PANTHER" id="PTHR31084">
    <property type="entry name" value="ALPHA-L-FUCOSIDASE 2"/>
    <property type="match status" value="1"/>
</dbReference>
<sequence>NYRGGNPSTSKAGALPAIREQIWKNGTGDLSPLLGSGAYYGSYRVLGNFTVDIAGVAGAPYTDYRRSLDLTTGVHTTTFKTGNSSFSTSVYCDFPDQVCVYTVAATGAARLPEVSVRFDNTLVPANAFRRSCGGGFTRVRGVTQIGPPEGLKYDAMARAVTGGSGSAAGDHPVRRRRHAHHLGARGPEVRL</sequence>
<dbReference type="EMBL" id="GL876975">
    <property type="protein sequence ID" value="KLU90545.1"/>
    <property type="molecule type" value="Genomic_DNA"/>
</dbReference>
<proteinExistence type="predicted"/>
<dbReference type="OrthoDB" id="2848340at2759"/>
<dbReference type="Gene3D" id="2.70.98.50">
    <property type="entry name" value="putative glycoside hydrolase family protein from bacillus halodurans"/>
    <property type="match status" value="1"/>
</dbReference>
<evidence type="ECO:0000313" key="3">
    <source>
        <dbReference type="EMBL" id="KLU90545.1"/>
    </source>
</evidence>
<feature type="non-terminal residue" evidence="3">
    <location>
        <position position="1"/>
    </location>
</feature>
<dbReference type="VEuPathDB" id="FungiDB:MAPG_10398"/>
<reference evidence="3" key="2">
    <citation type="submission" date="2011-03" db="EMBL/GenBank/DDBJ databases">
        <title>Annotation of Magnaporthe poae ATCC 64411.</title>
        <authorList>
            <person name="Ma L.-J."/>
            <person name="Dead R."/>
            <person name="Young S.K."/>
            <person name="Zeng Q."/>
            <person name="Gargeya S."/>
            <person name="Fitzgerald M."/>
            <person name="Haas B."/>
            <person name="Abouelleil A."/>
            <person name="Alvarado L."/>
            <person name="Arachchi H.M."/>
            <person name="Berlin A."/>
            <person name="Brown A."/>
            <person name="Chapman S.B."/>
            <person name="Chen Z."/>
            <person name="Dunbar C."/>
            <person name="Freedman E."/>
            <person name="Gearin G."/>
            <person name="Gellesch M."/>
            <person name="Goldberg J."/>
            <person name="Griggs A."/>
            <person name="Gujja S."/>
            <person name="Heiman D."/>
            <person name="Howarth C."/>
            <person name="Larson L."/>
            <person name="Lui A."/>
            <person name="MacDonald P.J.P."/>
            <person name="Mehta T."/>
            <person name="Montmayeur A."/>
            <person name="Murphy C."/>
            <person name="Neiman D."/>
            <person name="Pearson M."/>
            <person name="Priest M."/>
            <person name="Roberts A."/>
            <person name="Saif S."/>
            <person name="Shea T."/>
            <person name="Shenoy N."/>
            <person name="Sisk P."/>
            <person name="Stolte C."/>
            <person name="Sykes S."/>
            <person name="Yandava C."/>
            <person name="Wortman J."/>
            <person name="Nusbaum C."/>
            <person name="Birren B."/>
        </authorList>
    </citation>
    <scope>NUCLEOTIDE SEQUENCE</scope>
    <source>
        <strain evidence="3">ATCC 64411</strain>
    </source>
</reference>